<dbReference type="SMART" id="SM00248">
    <property type="entry name" value="ANK"/>
    <property type="match status" value="1"/>
</dbReference>
<reference evidence="5" key="1">
    <citation type="journal article" date="2019" name="Int. J. Syst. Evol. Microbiol.">
        <title>The Global Catalogue of Microorganisms (GCM) 10K type strain sequencing project: providing services to taxonomists for standard genome sequencing and annotation.</title>
        <authorList>
            <consortium name="The Broad Institute Genomics Platform"/>
            <consortium name="The Broad Institute Genome Sequencing Center for Infectious Disease"/>
            <person name="Wu L."/>
            <person name="Ma J."/>
        </authorList>
    </citation>
    <scope>NUCLEOTIDE SEQUENCE [LARGE SCALE GENOMIC DNA]</scope>
    <source>
        <strain evidence="5">KCTC 22558</strain>
    </source>
</reference>
<dbReference type="InterPro" id="IPR036770">
    <property type="entry name" value="Ankyrin_rpt-contain_sf"/>
</dbReference>
<dbReference type="SUPFAM" id="SSF48403">
    <property type="entry name" value="Ankyrin repeat"/>
    <property type="match status" value="1"/>
</dbReference>
<name>A0ABQ3C7M5_9GAMM</name>
<dbReference type="Proteomes" id="UP000643403">
    <property type="component" value="Unassembled WGS sequence"/>
</dbReference>
<proteinExistence type="predicted"/>
<keyword evidence="1" id="KW-0677">Repeat</keyword>
<keyword evidence="5" id="KW-1185">Reference proteome</keyword>
<evidence type="ECO:0000313" key="5">
    <source>
        <dbReference type="Proteomes" id="UP000643403"/>
    </source>
</evidence>
<dbReference type="PANTHER" id="PTHR24171">
    <property type="entry name" value="ANKYRIN REPEAT DOMAIN-CONTAINING PROTEIN 39-RELATED"/>
    <property type="match status" value="1"/>
</dbReference>
<dbReference type="PROSITE" id="PS50088">
    <property type="entry name" value="ANK_REPEAT"/>
    <property type="match status" value="1"/>
</dbReference>
<dbReference type="Gene3D" id="1.25.40.20">
    <property type="entry name" value="Ankyrin repeat-containing domain"/>
    <property type="match status" value="2"/>
</dbReference>
<evidence type="ECO:0008006" key="6">
    <source>
        <dbReference type="Google" id="ProtNLM"/>
    </source>
</evidence>
<sequence length="93" mass="9965">MFAWRKDLEAARLLIAAGADPNAVGDMGETPLHVAVRQDLPELARALLAAGASADIVSELEESPREMTVRKGGELASVFSGFGTVLGRTRRFR</sequence>
<dbReference type="Pfam" id="PF12796">
    <property type="entry name" value="Ank_2"/>
    <property type="match status" value="1"/>
</dbReference>
<evidence type="ECO:0000313" key="4">
    <source>
        <dbReference type="EMBL" id="GGZ72267.1"/>
    </source>
</evidence>
<evidence type="ECO:0000256" key="1">
    <source>
        <dbReference type="ARBA" id="ARBA00022737"/>
    </source>
</evidence>
<organism evidence="4 5">
    <name type="scientific">Cognatilysobacter xinjiangensis</name>
    <dbReference type="NCBI Taxonomy" id="546892"/>
    <lineage>
        <taxon>Bacteria</taxon>
        <taxon>Pseudomonadati</taxon>
        <taxon>Pseudomonadota</taxon>
        <taxon>Gammaproteobacteria</taxon>
        <taxon>Lysobacterales</taxon>
        <taxon>Lysobacteraceae</taxon>
        <taxon>Cognatilysobacter</taxon>
    </lineage>
</organism>
<dbReference type="InterPro" id="IPR002110">
    <property type="entry name" value="Ankyrin_rpt"/>
</dbReference>
<feature type="repeat" description="ANK" evidence="3">
    <location>
        <begin position="27"/>
        <end position="59"/>
    </location>
</feature>
<dbReference type="EMBL" id="BMXY01000005">
    <property type="protein sequence ID" value="GGZ72267.1"/>
    <property type="molecule type" value="Genomic_DNA"/>
</dbReference>
<keyword evidence="2 3" id="KW-0040">ANK repeat</keyword>
<comment type="caution">
    <text evidence="4">The sequence shown here is derived from an EMBL/GenBank/DDBJ whole genome shotgun (WGS) entry which is preliminary data.</text>
</comment>
<protein>
    <recommendedName>
        <fullName evidence="6">Ankyrin repeat-containing protein</fullName>
    </recommendedName>
</protein>
<accession>A0ABQ3C7M5</accession>
<dbReference type="PROSITE" id="PS50297">
    <property type="entry name" value="ANK_REP_REGION"/>
    <property type="match status" value="1"/>
</dbReference>
<evidence type="ECO:0000256" key="2">
    <source>
        <dbReference type="ARBA" id="ARBA00023043"/>
    </source>
</evidence>
<evidence type="ECO:0000256" key="3">
    <source>
        <dbReference type="PROSITE-ProRule" id="PRU00023"/>
    </source>
</evidence>
<gene>
    <name evidence="4" type="ORF">GCM10008101_28300</name>
</gene>